<proteinExistence type="predicted"/>
<evidence type="ECO:0000313" key="2">
    <source>
        <dbReference type="EMBL" id="GMI09360.1"/>
    </source>
</evidence>
<accession>A0A9W7FBY4</accession>
<dbReference type="EMBL" id="BRXX01000397">
    <property type="protein sequence ID" value="GMI09360.1"/>
    <property type="molecule type" value="Genomic_DNA"/>
</dbReference>
<gene>
    <name evidence="2" type="ORF">TrVE_jg767</name>
</gene>
<feature type="region of interest" description="Disordered" evidence="1">
    <location>
        <begin position="45"/>
        <end position="67"/>
    </location>
</feature>
<organism evidence="2 3">
    <name type="scientific">Triparma verrucosa</name>
    <dbReference type="NCBI Taxonomy" id="1606542"/>
    <lineage>
        <taxon>Eukaryota</taxon>
        <taxon>Sar</taxon>
        <taxon>Stramenopiles</taxon>
        <taxon>Ochrophyta</taxon>
        <taxon>Bolidophyceae</taxon>
        <taxon>Parmales</taxon>
        <taxon>Triparmaceae</taxon>
        <taxon>Triparma</taxon>
    </lineage>
</organism>
<protein>
    <submittedName>
        <fullName evidence="2">Uncharacterized protein</fullName>
    </submittedName>
</protein>
<feature type="compositionally biased region" description="Low complexity" evidence="1">
    <location>
        <begin position="53"/>
        <end position="65"/>
    </location>
</feature>
<dbReference type="AlphaFoldDB" id="A0A9W7FBY4"/>
<name>A0A9W7FBY4_9STRA</name>
<sequence length="114" mass="12299">MADPPATGTEDANFTMHEAVLVLPLGEEAYANVDCVVACDLEPGRPRPSAWYGRSSGDSRSSGRGIEQNMVHLTAGDAGLVTRCTESYAWALRTSWGVIYLLRLGKLRPKGQFG</sequence>
<evidence type="ECO:0000313" key="3">
    <source>
        <dbReference type="Proteomes" id="UP001165160"/>
    </source>
</evidence>
<dbReference type="Proteomes" id="UP001165160">
    <property type="component" value="Unassembled WGS sequence"/>
</dbReference>
<comment type="caution">
    <text evidence="2">The sequence shown here is derived from an EMBL/GenBank/DDBJ whole genome shotgun (WGS) entry which is preliminary data.</text>
</comment>
<evidence type="ECO:0000256" key="1">
    <source>
        <dbReference type="SAM" id="MobiDB-lite"/>
    </source>
</evidence>
<reference evidence="3" key="1">
    <citation type="journal article" date="2023" name="Commun. Biol.">
        <title>Genome analysis of Parmales, the sister group of diatoms, reveals the evolutionary specialization of diatoms from phago-mixotrophs to photoautotrophs.</title>
        <authorList>
            <person name="Ban H."/>
            <person name="Sato S."/>
            <person name="Yoshikawa S."/>
            <person name="Yamada K."/>
            <person name="Nakamura Y."/>
            <person name="Ichinomiya M."/>
            <person name="Sato N."/>
            <person name="Blanc-Mathieu R."/>
            <person name="Endo H."/>
            <person name="Kuwata A."/>
            <person name="Ogata H."/>
        </authorList>
    </citation>
    <scope>NUCLEOTIDE SEQUENCE [LARGE SCALE GENOMIC DNA]</scope>
    <source>
        <strain evidence="3">NIES 3699</strain>
    </source>
</reference>
<keyword evidence="3" id="KW-1185">Reference proteome</keyword>